<feature type="domain" description="DUF2786" evidence="1">
    <location>
        <begin position="6"/>
        <end position="44"/>
    </location>
</feature>
<evidence type="ECO:0000313" key="3">
    <source>
        <dbReference type="EMBL" id="MEH0098053.1"/>
    </source>
</evidence>
<dbReference type="RefSeq" id="WP_334252393.1">
    <property type="nucleotide sequence ID" value="NZ_JBAKBE010000011.1"/>
</dbReference>
<gene>
    <name evidence="3" type="ORF">V6L76_17455</name>
</gene>
<sequence length="224" mass="24318">MDRETIMARIRALRQMTVGRGCTEAEAMAAAEKAAQLMRSIGVSEAEVEMEQAEFRPRHGVRSHITRLWLIIARCTNCAVLHDKDEAALVFYGEGAGPEIATYLSDICRRAMKTAERGYMASGAYQRLRKSSTRRSALEGFRTGMAMRLAMRIREMFEDSISEEARTRAVAARDAASGGGASVAIRDRKIRNTAAVGAGVMAGDAVPLNHGVRTDGPALQIGGQ</sequence>
<proteinExistence type="predicted"/>
<evidence type="ECO:0000313" key="4">
    <source>
        <dbReference type="Proteomes" id="UP001380822"/>
    </source>
</evidence>
<evidence type="ECO:0000259" key="1">
    <source>
        <dbReference type="Pfam" id="PF10979"/>
    </source>
</evidence>
<dbReference type="InterPro" id="IPR024498">
    <property type="entry name" value="DUF2786"/>
</dbReference>
<dbReference type="InterPro" id="IPR055592">
    <property type="entry name" value="DUF7168"/>
</dbReference>
<dbReference type="Proteomes" id="UP001380822">
    <property type="component" value="Unassembled WGS sequence"/>
</dbReference>
<feature type="domain" description="DUF7168" evidence="2">
    <location>
        <begin position="51"/>
        <end position="175"/>
    </location>
</feature>
<keyword evidence="4" id="KW-1185">Reference proteome</keyword>
<name>A0ABU7ZSG1_9HYPH</name>
<protein>
    <submittedName>
        <fullName evidence="3">DUF2786 domain-containing protein</fullName>
    </submittedName>
</protein>
<dbReference type="Pfam" id="PF10979">
    <property type="entry name" value="DUF2786"/>
    <property type="match status" value="1"/>
</dbReference>
<comment type="caution">
    <text evidence="3">The sequence shown here is derived from an EMBL/GenBank/DDBJ whole genome shotgun (WGS) entry which is preliminary data.</text>
</comment>
<reference evidence="3 4" key="1">
    <citation type="submission" date="2024-02" db="EMBL/GenBank/DDBJ databases">
        <title>A new putative Pannonibacter species isolated from two cases of bloodstream infections in paediatric patients.</title>
        <authorList>
            <person name="Castellana S."/>
            <person name="De Laurentiis V."/>
            <person name="Grassi M."/>
            <person name="De Leonardis F."/>
            <person name="Mosca A."/>
            <person name="De Carlo C."/>
            <person name="Sparapano E."/>
            <person name="Ronga L."/>
            <person name="Santacroce L."/>
            <person name="Chironna M."/>
            <person name="De Robertis A."/>
            <person name="Bianco A."/>
            <person name="Del Sambro L."/>
            <person name="Capozzi L."/>
            <person name="Parisi A."/>
        </authorList>
    </citation>
    <scope>NUCLEOTIDE SEQUENCE [LARGE SCALE GENOMIC DNA]</scope>
    <source>
        <strain evidence="3 4">Pt2</strain>
    </source>
</reference>
<accession>A0ABU7ZSG1</accession>
<dbReference type="Pfam" id="PF23771">
    <property type="entry name" value="DUF7168"/>
    <property type="match status" value="1"/>
</dbReference>
<organism evidence="3 4">
    <name type="scientific">Pannonibacter anstelovis</name>
    <dbReference type="NCBI Taxonomy" id="3121537"/>
    <lineage>
        <taxon>Bacteria</taxon>
        <taxon>Pseudomonadati</taxon>
        <taxon>Pseudomonadota</taxon>
        <taxon>Alphaproteobacteria</taxon>
        <taxon>Hyphomicrobiales</taxon>
        <taxon>Stappiaceae</taxon>
        <taxon>Pannonibacter</taxon>
    </lineage>
</organism>
<dbReference type="EMBL" id="JBAKBE010000011">
    <property type="protein sequence ID" value="MEH0098053.1"/>
    <property type="molecule type" value="Genomic_DNA"/>
</dbReference>
<evidence type="ECO:0000259" key="2">
    <source>
        <dbReference type="Pfam" id="PF23771"/>
    </source>
</evidence>